<protein>
    <submittedName>
        <fullName evidence="8">NADH:ubiquinone oxidoreductase subunit E</fullName>
    </submittedName>
</protein>
<dbReference type="InterPro" id="IPR002023">
    <property type="entry name" value="NuoE-like"/>
</dbReference>
<dbReference type="InterPro" id="IPR042128">
    <property type="entry name" value="NuoE_dom"/>
</dbReference>
<keyword evidence="8" id="KW-0830">Ubiquinone</keyword>
<dbReference type="PROSITE" id="PS01099">
    <property type="entry name" value="COMPLEX1_24K"/>
    <property type="match status" value="1"/>
</dbReference>
<dbReference type="CDD" id="cd03064">
    <property type="entry name" value="TRX_Fd_NuoE"/>
    <property type="match status" value="1"/>
</dbReference>
<evidence type="ECO:0000256" key="1">
    <source>
        <dbReference type="ARBA" id="ARBA00010643"/>
    </source>
</evidence>
<keyword evidence="2 7" id="KW-0001">2Fe-2S</keyword>
<name>A0A2T0XB47_9BACT</name>
<dbReference type="InterPro" id="IPR036249">
    <property type="entry name" value="Thioredoxin-like_sf"/>
</dbReference>
<comment type="similarity">
    <text evidence="1">Belongs to the complex I 24 kDa subunit family.</text>
</comment>
<organism evidence="8 9">
    <name type="scientific">Marinilabilia salmonicolor</name>
    <dbReference type="NCBI Taxonomy" id="989"/>
    <lineage>
        <taxon>Bacteria</taxon>
        <taxon>Pseudomonadati</taxon>
        <taxon>Bacteroidota</taxon>
        <taxon>Bacteroidia</taxon>
        <taxon>Marinilabiliales</taxon>
        <taxon>Marinilabiliaceae</taxon>
        <taxon>Marinilabilia</taxon>
    </lineage>
</organism>
<dbReference type="InterPro" id="IPR041921">
    <property type="entry name" value="NuoE_N"/>
</dbReference>
<reference evidence="8 9" key="1">
    <citation type="submission" date="2018-07" db="EMBL/GenBank/DDBJ databases">
        <title>Freshwater and sediment microbial communities from various areas in North America, analyzing microbe dynamics in response to fracking.</title>
        <authorList>
            <person name="Lamendella R."/>
        </authorList>
    </citation>
    <scope>NUCLEOTIDE SEQUENCE [LARGE SCALE GENOMIC DNA]</scope>
    <source>
        <strain evidence="8 9">160A</strain>
    </source>
</reference>
<evidence type="ECO:0000256" key="3">
    <source>
        <dbReference type="ARBA" id="ARBA00022723"/>
    </source>
</evidence>
<dbReference type="EMBL" id="QPIZ01000010">
    <property type="protein sequence ID" value="RCW35264.1"/>
    <property type="molecule type" value="Genomic_DNA"/>
</dbReference>
<proteinExistence type="inferred from homology"/>
<dbReference type="PIRSF" id="PIRSF000216">
    <property type="entry name" value="NADH_DH_24kDa"/>
    <property type="match status" value="1"/>
</dbReference>
<dbReference type="Gene3D" id="1.10.10.1590">
    <property type="entry name" value="NADH-quinone oxidoreductase subunit E"/>
    <property type="match status" value="1"/>
</dbReference>
<feature type="binding site" evidence="7">
    <location>
        <position position="83"/>
    </location>
    <ligand>
        <name>[2Fe-2S] cluster</name>
        <dbReference type="ChEBI" id="CHEBI:190135"/>
    </ligand>
</feature>
<keyword evidence="4 7" id="KW-0408">Iron</keyword>
<comment type="cofactor">
    <cofactor evidence="7">
        <name>[2Fe-2S] cluster</name>
        <dbReference type="ChEBI" id="CHEBI:190135"/>
    </cofactor>
    <text evidence="7">Binds 1 [2Fe-2S] cluster.</text>
</comment>
<dbReference type="GO" id="GO:0046872">
    <property type="term" value="F:metal ion binding"/>
    <property type="evidence" value="ECO:0007669"/>
    <property type="project" value="UniProtKB-KW"/>
</dbReference>
<evidence type="ECO:0000313" key="8">
    <source>
        <dbReference type="EMBL" id="RCW35264.1"/>
    </source>
</evidence>
<sequence>MPHSVDYIKRLADRHGRSLESLLPILENVYEDNHIIPEDAMVEIARELDVSAAKVYGTATFYSFLETEKCGKYVIRVCKTITCMMHGKNQVIKELEELLKIKLGETTPDGLFTLKETNCLGQCHKGPAMLINDVPYTELTPGKVRDIINEYRLNEQKSAS</sequence>
<feature type="binding site" evidence="7">
    <location>
        <position position="123"/>
    </location>
    <ligand>
        <name>[2Fe-2S] cluster</name>
        <dbReference type="ChEBI" id="CHEBI:190135"/>
    </ligand>
</feature>
<accession>A0A2T0XB47</accession>
<dbReference type="GO" id="GO:0003954">
    <property type="term" value="F:NADH dehydrogenase activity"/>
    <property type="evidence" value="ECO:0007669"/>
    <property type="project" value="TreeGrafter"/>
</dbReference>
<comment type="cofactor">
    <cofactor evidence="6">
        <name>[2Fe-2S] cluster</name>
        <dbReference type="ChEBI" id="CHEBI:190135"/>
    </cofactor>
</comment>
<dbReference type="Gene3D" id="3.40.30.10">
    <property type="entry name" value="Glutaredoxin"/>
    <property type="match status" value="1"/>
</dbReference>
<dbReference type="AlphaFoldDB" id="A0A2T0XB47"/>
<evidence type="ECO:0000256" key="6">
    <source>
        <dbReference type="ARBA" id="ARBA00034078"/>
    </source>
</evidence>
<dbReference type="STRING" id="1168289.GCA_000259075_02087"/>
<feature type="binding site" evidence="7">
    <location>
        <position position="119"/>
    </location>
    <ligand>
        <name>[2Fe-2S] cluster</name>
        <dbReference type="ChEBI" id="CHEBI:190135"/>
    </ligand>
</feature>
<dbReference type="RefSeq" id="WP_106154094.1">
    <property type="nucleotide sequence ID" value="NZ_PVTS01000016.1"/>
</dbReference>
<evidence type="ECO:0000256" key="4">
    <source>
        <dbReference type="ARBA" id="ARBA00023004"/>
    </source>
</evidence>
<dbReference type="PANTHER" id="PTHR10371">
    <property type="entry name" value="NADH DEHYDROGENASE UBIQUINONE FLAVOPROTEIN 2, MITOCHONDRIAL"/>
    <property type="match status" value="1"/>
</dbReference>
<evidence type="ECO:0000256" key="5">
    <source>
        <dbReference type="ARBA" id="ARBA00023014"/>
    </source>
</evidence>
<evidence type="ECO:0000256" key="2">
    <source>
        <dbReference type="ARBA" id="ARBA00022714"/>
    </source>
</evidence>
<gene>
    <name evidence="8" type="ORF">DFO77_11029</name>
</gene>
<feature type="binding site" evidence="7">
    <location>
        <position position="78"/>
    </location>
    <ligand>
        <name>[2Fe-2S] cluster</name>
        <dbReference type="ChEBI" id="CHEBI:190135"/>
    </ligand>
</feature>
<dbReference type="Pfam" id="PF01257">
    <property type="entry name" value="2Fe-2S_thioredx"/>
    <property type="match status" value="1"/>
</dbReference>
<keyword evidence="5 7" id="KW-0411">Iron-sulfur</keyword>
<keyword evidence="9" id="KW-1185">Reference proteome</keyword>
<keyword evidence="3 7" id="KW-0479">Metal-binding</keyword>
<dbReference type="OrthoDB" id="9807941at2"/>
<dbReference type="SUPFAM" id="SSF52833">
    <property type="entry name" value="Thioredoxin-like"/>
    <property type="match status" value="1"/>
</dbReference>
<evidence type="ECO:0000313" key="9">
    <source>
        <dbReference type="Proteomes" id="UP000252733"/>
    </source>
</evidence>
<comment type="caution">
    <text evidence="8">The sequence shown here is derived from an EMBL/GenBank/DDBJ whole genome shotgun (WGS) entry which is preliminary data.</text>
</comment>
<dbReference type="GO" id="GO:0051537">
    <property type="term" value="F:2 iron, 2 sulfur cluster binding"/>
    <property type="evidence" value="ECO:0007669"/>
    <property type="project" value="UniProtKB-KW"/>
</dbReference>
<dbReference type="PANTHER" id="PTHR10371:SF3">
    <property type="entry name" value="NADH DEHYDROGENASE [UBIQUINONE] FLAVOPROTEIN 2, MITOCHONDRIAL"/>
    <property type="match status" value="1"/>
</dbReference>
<dbReference type="Proteomes" id="UP000252733">
    <property type="component" value="Unassembled WGS sequence"/>
</dbReference>
<evidence type="ECO:0000256" key="7">
    <source>
        <dbReference type="PIRSR" id="PIRSR000216-1"/>
    </source>
</evidence>